<dbReference type="EMBL" id="KB822720">
    <property type="protein sequence ID" value="ETN40345.1"/>
    <property type="molecule type" value="Genomic_DNA"/>
</dbReference>
<evidence type="ECO:0000313" key="3">
    <source>
        <dbReference type="Proteomes" id="UP000030752"/>
    </source>
</evidence>
<gene>
    <name evidence="2" type="ORF">HMPREF1541_04622</name>
</gene>
<dbReference type="InParanoid" id="W2RVK6"/>
<dbReference type="VEuPathDB" id="FungiDB:HMPREF1541_04622"/>
<dbReference type="GeneID" id="19971961"/>
<accession>W2RVK6</accession>
<sequence>MPPKKIDASTNGASAILSQADIDYLVTVLKSVEGFSPDWRTIAPAVGIARADNAGTKFQNILKKMGMKLVKGKFVALDDAAAQPTAQPKIISSKGRKRKATFTPADAATDDEHIDKKAKPESDDDDE</sequence>
<dbReference type="AlphaFoldDB" id="W2RVK6"/>
<dbReference type="HOGENOM" id="CLU_1970489_0_0_1"/>
<keyword evidence="3" id="KW-1185">Reference proteome</keyword>
<feature type="compositionally biased region" description="Basic and acidic residues" evidence="1">
    <location>
        <begin position="110"/>
        <end position="121"/>
    </location>
</feature>
<reference evidence="2 3" key="1">
    <citation type="submission" date="2013-03" db="EMBL/GenBank/DDBJ databases">
        <title>The Genome Sequence of Phialophora europaea CBS 101466.</title>
        <authorList>
            <consortium name="The Broad Institute Genomics Platform"/>
            <person name="Cuomo C."/>
            <person name="de Hoog S."/>
            <person name="Gorbushina A."/>
            <person name="Walker B."/>
            <person name="Young S.K."/>
            <person name="Zeng Q."/>
            <person name="Gargeya S."/>
            <person name="Fitzgerald M."/>
            <person name="Haas B."/>
            <person name="Abouelleil A."/>
            <person name="Allen A.W."/>
            <person name="Alvarado L."/>
            <person name="Arachchi H.M."/>
            <person name="Berlin A.M."/>
            <person name="Chapman S.B."/>
            <person name="Gainer-Dewar J."/>
            <person name="Goldberg J."/>
            <person name="Griggs A."/>
            <person name="Gujja S."/>
            <person name="Hansen M."/>
            <person name="Howarth C."/>
            <person name="Imamovic A."/>
            <person name="Ireland A."/>
            <person name="Larimer J."/>
            <person name="McCowan C."/>
            <person name="Murphy C."/>
            <person name="Pearson M."/>
            <person name="Poon T.W."/>
            <person name="Priest M."/>
            <person name="Roberts A."/>
            <person name="Saif S."/>
            <person name="Shea T."/>
            <person name="Sisk P."/>
            <person name="Sykes S."/>
            <person name="Wortman J."/>
            <person name="Nusbaum C."/>
            <person name="Birren B."/>
        </authorList>
    </citation>
    <scope>NUCLEOTIDE SEQUENCE [LARGE SCALE GENOMIC DNA]</scope>
    <source>
        <strain evidence="2 3">CBS 101466</strain>
    </source>
</reference>
<proteinExistence type="predicted"/>
<dbReference type="RefSeq" id="XP_008717188.1">
    <property type="nucleotide sequence ID" value="XM_008718966.1"/>
</dbReference>
<name>W2RVK6_CYPE1</name>
<organism evidence="2 3">
    <name type="scientific">Cyphellophora europaea (strain CBS 101466)</name>
    <name type="common">Phialophora europaea</name>
    <dbReference type="NCBI Taxonomy" id="1220924"/>
    <lineage>
        <taxon>Eukaryota</taxon>
        <taxon>Fungi</taxon>
        <taxon>Dikarya</taxon>
        <taxon>Ascomycota</taxon>
        <taxon>Pezizomycotina</taxon>
        <taxon>Eurotiomycetes</taxon>
        <taxon>Chaetothyriomycetidae</taxon>
        <taxon>Chaetothyriales</taxon>
        <taxon>Cyphellophoraceae</taxon>
        <taxon>Cyphellophora</taxon>
    </lineage>
</organism>
<dbReference type="Proteomes" id="UP000030752">
    <property type="component" value="Unassembled WGS sequence"/>
</dbReference>
<feature type="region of interest" description="Disordered" evidence="1">
    <location>
        <begin position="85"/>
        <end position="127"/>
    </location>
</feature>
<evidence type="ECO:0000313" key="2">
    <source>
        <dbReference type="EMBL" id="ETN40345.1"/>
    </source>
</evidence>
<evidence type="ECO:0000256" key="1">
    <source>
        <dbReference type="SAM" id="MobiDB-lite"/>
    </source>
</evidence>
<protein>
    <submittedName>
        <fullName evidence="2">Uncharacterized protein</fullName>
    </submittedName>
</protein>